<dbReference type="InterPro" id="IPR012099">
    <property type="entry name" value="Midasin"/>
</dbReference>
<evidence type="ECO:0000256" key="10">
    <source>
        <dbReference type="SAM" id="MobiDB-lite"/>
    </source>
</evidence>
<dbReference type="GO" id="GO:0000055">
    <property type="term" value="P:ribosomal large subunit export from nucleus"/>
    <property type="evidence" value="ECO:0007669"/>
    <property type="project" value="TreeGrafter"/>
</dbReference>
<feature type="compositionally biased region" description="Basic and acidic residues" evidence="10">
    <location>
        <begin position="4230"/>
        <end position="4250"/>
    </location>
</feature>
<comment type="subcellular location">
    <subcellularLocation>
        <location evidence="1">Nucleus</location>
        <location evidence="1">Nucleolus</location>
    </subcellularLocation>
    <subcellularLocation>
        <location evidence="2">Nucleus</location>
        <location evidence="2">Nucleoplasm</location>
    </subcellularLocation>
</comment>
<evidence type="ECO:0000256" key="1">
    <source>
        <dbReference type="ARBA" id="ARBA00004604"/>
    </source>
</evidence>
<accession>A0A8H4M3H6</accession>
<feature type="compositionally biased region" description="Acidic residues" evidence="10">
    <location>
        <begin position="4377"/>
        <end position="4415"/>
    </location>
</feature>
<dbReference type="GO" id="GO:0005654">
    <property type="term" value="C:nucleoplasm"/>
    <property type="evidence" value="ECO:0007669"/>
    <property type="project" value="UniProtKB-SubCell"/>
</dbReference>
<dbReference type="GO" id="GO:0005524">
    <property type="term" value="F:ATP binding"/>
    <property type="evidence" value="ECO:0007669"/>
    <property type="project" value="UniProtKB-KW"/>
</dbReference>
<gene>
    <name evidence="12" type="ORF">CNMCM6805_003934</name>
</gene>
<dbReference type="FunFam" id="3.40.50.300:FF:000142">
    <property type="entry name" value="Midasin"/>
    <property type="match status" value="1"/>
</dbReference>
<keyword evidence="6 9" id="KW-0067">ATP-binding</keyword>
<dbReference type="Pfam" id="PF17865">
    <property type="entry name" value="AAA_lid_5"/>
    <property type="match status" value="1"/>
</dbReference>
<dbReference type="GO" id="GO:0000027">
    <property type="term" value="P:ribosomal large subunit assembly"/>
    <property type="evidence" value="ECO:0007669"/>
    <property type="project" value="InterPro"/>
</dbReference>
<feature type="compositionally biased region" description="Basic and acidic residues" evidence="10">
    <location>
        <begin position="4580"/>
        <end position="4590"/>
    </location>
</feature>
<dbReference type="GO" id="GO:0005730">
    <property type="term" value="C:nucleolus"/>
    <property type="evidence" value="ECO:0007669"/>
    <property type="project" value="UniProtKB-SubCell"/>
</dbReference>
<reference evidence="12" key="2">
    <citation type="submission" date="2020-04" db="EMBL/GenBank/DDBJ databases">
        <authorList>
            <person name="Santos R.A.C."/>
            <person name="Steenwyk J.L."/>
            <person name="Rivero-Menendez O."/>
            <person name="Mead M.E."/>
            <person name="Silva L.P."/>
            <person name="Bastos R.W."/>
            <person name="Alastruey-Izquierdo A."/>
            <person name="Goldman G.H."/>
            <person name="Rokas A."/>
        </authorList>
    </citation>
    <scope>NUCLEOTIDE SEQUENCE</scope>
    <source>
        <strain evidence="12">CNM-CM6805</strain>
    </source>
</reference>
<dbReference type="FunFam" id="3.40.50.300:FF:002523">
    <property type="entry name" value="Midasin"/>
    <property type="match status" value="1"/>
</dbReference>
<feature type="compositionally biased region" description="Acidic residues" evidence="10">
    <location>
        <begin position="4353"/>
        <end position="4369"/>
    </location>
</feature>
<dbReference type="InterPro" id="IPR036465">
    <property type="entry name" value="vWFA_dom_sf"/>
</dbReference>
<feature type="region of interest" description="Disordered" evidence="10">
    <location>
        <begin position="4120"/>
        <end position="4508"/>
    </location>
</feature>
<dbReference type="PIRSF" id="PIRSF010340">
    <property type="entry name" value="Midasin"/>
    <property type="match status" value="1"/>
</dbReference>
<evidence type="ECO:0000256" key="9">
    <source>
        <dbReference type="PIRNR" id="PIRNR010340"/>
    </source>
</evidence>
<dbReference type="SUPFAM" id="SSF52540">
    <property type="entry name" value="P-loop containing nucleoside triphosphate hydrolases"/>
    <property type="match status" value="6"/>
</dbReference>
<comment type="similarity">
    <text evidence="3 9">Belongs to the midasin family.</text>
</comment>
<dbReference type="SUPFAM" id="SSF53300">
    <property type="entry name" value="vWA-like"/>
    <property type="match status" value="1"/>
</dbReference>
<dbReference type="FunFam" id="3.40.50.300:FF:001368">
    <property type="entry name" value="Midasin"/>
    <property type="match status" value="1"/>
</dbReference>
<keyword evidence="7 9" id="KW-0143">Chaperone</keyword>
<feature type="region of interest" description="Disordered" evidence="10">
    <location>
        <begin position="4523"/>
        <end position="4599"/>
    </location>
</feature>
<dbReference type="PROSITE" id="PS50234">
    <property type="entry name" value="VWFA"/>
    <property type="match status" value="1"/>
</dbReference>
<feature type="compositionally biased region" description="Basic and acidic residues" evidence="10">
    <location>
        <begin position="4299"/>
        <end position="4315"/>
    </location>
</feature>
<dbReference type="CDD" id="cd00009">
    <property type="entry name" value="AAA"/>
    <property type="match status" value="1"/>
</dbReference>
<dbReference type="InterPro" id="IPR011704">
    <property type="entry name" value="ATPase_dyneun-rel_AAA"/>
</dbReference>
<feature type="region of interest" description="Disordered" evidence="10">
    <location>
        <begin position="4616"/>
        <end position="4645"/>
    </location>
</feature>
<comment type="function">
    <text evidence="9">Nuclear chaperone required for maturation and nuclear export of pre-60S ribosome subunits.</text>
</comment>
<reference evidence="12" key="1">
    <citation type="journal article" date="2020" name="bioRxiv">
        <title>Genomic and phenotypic heterogeneity of clinical isolates of the human pathogens Aspergillus fumigatus, Aspergillus lentulus and Aspergillus fumigatiaffinis.</title>
        <authorList>
            <person name="dos Santos R.A.C."/>
            <person name="Steenwyk J.L."/>
            <person name="Rivero-Menendez O."/>
            <person name="Mead M.E."/>
            <person name="Silva L.P."/>
            <person name="Bastos R.W."/>
            <person name="Alastruey-Izquierdo A."/>
            <person name="Goldman G.H."/>
            <person name="Rokas A."/>
        </authorList>
    </citation>
    <scope>NUCLEOTIDE SEQUENCE</scope>
    <source>
        <strain evidence="12">CNM-CM6805</strain>
    </source>
</reference>
<dbReference type="InterPro" id="IPR002035">
    <property type="entry name" value="VWF_A"/>
</dbReference>
<dbReference type="FunFam" id="3.40.50.300:FF:002324">
    <property type="entry name" value="Midasin"/>
    <property type="match status" value="1"/>
</dbReference>
<evidence type="ECO:0000256" key="4">
    <source>
        <dbReference type="ARBA" id="ARBA00017143"/>
    </source>
</evidence>
<evidence type="ECO:0000256" key="6">
    <source>
        <dbReference type="ARBA" id="ARBA00022840"/>
    </source>
</evidence>
<dbReference type="GO" id="GO:0016887">
    <property type="term" value="F:ATP hydrolysis activity"/>
    <property type="evidence" value="ECO:0007669"/>
    <property type="project" value="InterPro"/>
</dbReference>
<feature type="compositionally biased region" description="Basic and acidic residues" evidence="10">
    <location>
        <begin position="4479"/>
        <end position="4491"/>
    </location>
</feature>
<dbReference type="PANTHER" id="PTHR48103">
    <property type="entry name" value="MIDASIN-RELATED"/>
    <property type="match status" value="1"/>
</dbReference>
<evidence type="ECO:0000259" key="11">
    <source>
        <dbReference type="PROSITE" id="PS50234"/>
    </source>
</evidence>
<dbReference type="FunFam" id="3.40.50.300:FF:001861">
    <property type="entry name" value="Midasin"/>
    <property type="match status" value="1"/>
</dbReference>
<keyword evidence="5 9" id="KW-0547">Nucleotide-binding</keyword>
<dbReference type="InterPro" id="IPR040848">
    <property type="entry name" value="AAA_lid_7"/>
</dbReference>
<dbReference type="InterPro" id="IPR041190">
    <property type="entry name" value="Midasin_AAA_lid_5"/>
</dbReference>
<feature type="compositionally biased region" description="Basic and acidic residues" evidence="10">
    <location>
        <begin position="4265"/>
        <end position="4278"/>
    </location>
</feature>
<evidence type="ECO:0000256" key="3">
    <source>
        <dbReference type="ARBA" id="ARBA00007188"/>
    </source>
</evidence>
<dbReference type="InterPro" id="IPR027417">
    <property type="entry name" value="P-loop_NTPase"/>
</dbReference>
<proteinExistence type="inferred from homology"/>
<dbReference type="Pfam" id="PF17867">
    <property type="entry name" value="AAA_lid_7"/>
    <property type="match status" value="3"/>
</dbReference>
<dbReference type="FunFam" id="3.40.50.300:FF:001205">
    <property type="entry name" value="Midasin"/>
    <property type="match status" value="1"/>
</dbReference>
<dbReference type="Pfam" id="PF07728">
    <property type="entry name" value="AAA_5"/>
    <property type="match status" value="9"/>
</dbReference>
<dbReference type="GO" id="GO:0030687">
    <property type="term" value="C:preribosome, large subunit precursor"/>
    <property type="evidence" value="ECO:0007669"/>
    <property type="project" value="TreeGrafter"/>
</dbReference>
<protein>
    <recommendedName>
        <fullName evidence="4 9">Midasin</fullName>
    </recommendedName>
</protein>
<dbReference type="InterPro" id="IPR003593">
    <property type="entry name" value="AAA+_ATPase"/>
</dbReference>
<feature type="region of interest" description="Disordered" evidence="10">
    <location>
        <begin position="790"/>
        <end position="810"/>
    </location>
</feature>
<dbReference type="Proteomes" id="UP000653565">
    <property type="component" value="Unassembled WGS sequence"/>
</dbReference>
<evidence type="ECO:0000256" key="8">
    <source>
        <dbReference type="ARBA" id="ARBA00023242"/>
    </source>
</evidence>
<evidence type="ECO:0000313" key="12">
    <source>
        <dbReference type="EMBL" id="KAF4226905.1"/>
    </source>
</evidence>
<sequence>MDKRFLPPGQAVKKTAIFFRKIISYYKFFVHSFHITGVPLAAGFIMNEKPAYERLLSESQILEQLPNELAELIRTASGTQFLNALAVSTLRSKCTESLFSIYEPIFVDLAARWLSSDLHVDNFQIISAFARILPFAPYLRSFASQYAASWAGPLSALAVSKEQSTFQLEDATLRTLLLAIFRLMSYDLEVFSTAVSPSQLQFLFQHRDQAIRYLAVRCFALYMRAADAATERMVGAYLADGPIEGPWEDIVIDYRCLGLWEERRWKTLEQQIEQVRSIRQLSDSFLLAEPLREYFTARTAEVCGVLIPRLHESPNSPSSSIVRTPTAVGNLRKIAKALLAPEPILLVGLPNSGKTTLVNDVAATMGQLESMVTLHLNEQTDAKSLLGMYSTSPATGSFAWQPGVLTKAAREGRWILIEDLDRAPSEVIGLILPIIEKGELTIASRKERIKCAEGFKIIATMKSTYNIAGEEIAPNTNLLGSRLWQRVQIDSLSVEEIREVIIRKFPLLESRVPVIMDVYQRVCSSFHGSLAIKSSQGRTPGLRDLIKLCTRLHMRLQRLGAKTGYEATSEAVEDEIFLDVVDVFLRYIPEKTLADSLALVVAEALQISPQRAQFCLHERTPAYSDHGNSVTLGREICRKNKVPSGSASKLAAASSRFASTRAALKLMEQVAAAVQMAEPVLLVGETGIGKTTVVQQLANLMRQKLTVVNLSQQSESTDLLGGFKPVNIRTMAVPMLDEFNTLFELTFSAKKNQKFLSSVSKSVAAGNWLRLVNFWHEAVRLADGVFKPSKQSRAGEEEQQPTKKRKLDSPKYQQLRLRWERFAAQLNDFEAQVSQGDAKFAFAFVQGKIVRALRNGEWVLLDEVNLASPDTLENIASLLHHGSEGSPSVLLSEAGDVERVFGHPDFRIFGAMNPATDAGKKDLPPGLRSRFTEVYVQSPDTDLDDLLALIQKYLGDLTIGDSRVVADLAQLYMETKKLSNENKLTDGAGQRPHFSIRTLVRALIYVLENAHIYGLRRAIFEGYCMSFLTVLSQESERLLLPLLERYVFGNAKNARALLGQTPKPPNDGNAYVQFKHYWMRQGNMVPEAQPHYIITPFIEKNLKNLVRASSTRRFPVLLQGPTSAGKTSMIEYLAKVSGNKFVRINNHEHTDLQEYLGSYVSGDDGTLRYQEGVLVEALRNGYWIVLDELNLAPSDVLEALNRLLDDNRELFIPETQEVVHPHPNFMLFATQNPAGLYGGRKVLSRAFRNRFLELHFDDIPESELEFILKERSQIAPSFCTRIVSVYRKLSLLRQANRLFEQKNSFATLRDLFRWALRRADDREQLAVNGFMLLAERVRNPQERAAVKAVIEEVMKVPIDEDTIYSAAELEKRAPNLRELAPGIVWTKAMRRLFVLVSVALENNEPVLLVGETGCGKTQLCQAVADICRKQLFIVNAHVNLETGDLIGAQRPVRNRAAIEAQLLNDLRTVVNTVDAEPKSLEELRSTFSAMTVEQLEACDSEIVQRIQKNIARLNALFEWSDGSLITAMKTGQFFLLDEISLADDSVLERLNSVLEPHRSILLAEKGPIDSMVVAHEGFQFLSTMNPGGDYGKRELSAALRNRMTEIWAPQLSEDNDILPILRMKLRTESEDIPEAMLRFAKWFKTTFQSSSITSLSIRDLLAWVDFVNKCQTTDLKFSIVQGAAMVFVDTLGANPAAMLAASLHDLEKNRQLCLEKLRELFGVDASGIYFQKSTIELEDRALRVGPFALPINGDATPDPQFIMDAPTTIANSVRISRGLQLPKPILLEGSPGVGKTTLVTALARALGKPLTRINLSEQTDLTDLFGSDVPVEGGDVGQFTWRDAPFLQAMQRGDWVLLDEMNLASQSVLEGLNSCLDHRQTVYVAELDQTFSRHPDFVLFAAQNPHHQGGGRKGLPASFVNRFTVVYADSFTQTDLKRICAKLFPGSPTSQTDGLVDFVSLLNEAINQERRLGAVGGPWEVNLRDIQRWLQLADRGDLQVPANNFLDVVISQRFRSEEDRQLVSQLYQRVFTDAPTVAKSLYHNLTQEYFQVGFGVMRRDALLQQIPEPRMKIFPGDLPILESLMLCIEQSWPSILVGPSGCGKTTLIRKLAALNGADLVELALSADTDTMDLIGGFEQIDYKREVSSLVRELSLYLRRHLISASSATEKTDAFSAFLELFERLQSSEISVEFVCSSLLVLMQLHPQEALEDFLRRAQHLMELSKQSNKMKVGFEWTEGVLTQAVQQGHWVVLDNANLCNPSVLDRLNSLTEPNGALILNEQRTEDGSAKIVRPHPNFRLFLTMDPRHGELSRAMRNRCVEICFLASETPEPANRSIPAYTYQSSLYRLRHIWDFNQLEDRGELPRLLCELGIDHLSVEDLRIIQQSSEMTSAGLLAFSAGESLPSMLDRYVPVVLEDSSWEPSTFCKAQAINLSGASFAVHGQFQPLHPLVNEPLALILGQHVTLSRLMILAHLQECKLNLHRLRQSLLRADESAKLLKPSQMSSLERSLASRRIASLMKDATQPIGSFLADCGQAVYDFIQSLDRQVLDIPEAVHALRAVVSFCADLLRISGDGEVDEGEFQVYLQIGKELFVFLLDSWPPLKSVALALSQCLGRFQENWALKTGLSMQRLWESWRPATPATQEQLRSKLDLEKVAAEFTDIALKTHLDLAQLSRVRNSLVDAQRTILLDGADEGQLVEALKQTVMELAKVVQASDSAQSPYFMSEFEALCQYHDLSSIQHIEDKSDSVVSSILPLLAGRQARPLDASSLRSQIPGVLHKLSLFAGSNQSSMSGSAVNGIFSLSLLEKLTFVGTTNLGQMDSLEVEKRTLSKAVTLTSREISMDQYRLLRKVLSALVAELLTMHKEFIEPASLESVLITLREIQGQGWCNSSDLPAVVLDQSLSEDHYFGPIVKDAIPRLLASLMTGPKHTETYVEETGLALVQLASLLLQLFVPDKPFDPSLSLTVQRQRHTQRVIELTTKSEALAVFEQSFSGRPSNMRQEIIQQELRSLGSAPPPSQVTRPPVSEISILQGEFSSLLYSVLNRCIELDVTAAKRDDPQAERMLTLLRENIRQLTQRLSTNYRSYDDITVLVVRFLEILDLGLSLQSGQTQQSSDSRILQAVSKRTPFLGGTVYPVSALESQTSPANQAHFVELRFHELSSLRVATNTDPDVLHSESGRHALHRILEQFHILWKAKLREDQEAEARKSELYRYRGSWEDEEEVDQNELNQLFPTYEGDAAEDDGKVTRIDPKAISVRLATLHAKLFQSEDTKTALSDYVKQSAKLLGSIWSAGDFSKSHIRPSEHLPGAVLLLEDAMNAGNRGPSGKYNFYTDANFSEARRLVSLTLSVKSRFLQIQHAWPEHAVLQDVIICCKEVLQFKHTEPVAKFLTKVEKLHALVHEWQLVASREYSAASLYDEITNLIISWRRLELSTWAKLLDLEKEKCAQDVSSWWFVAYEAIIAAPIQLAASGEAELSDHIQGVISTLEQFFMSTTVGQYSERLRLVANFRSLLALYVRDYPALEQLVSALGNFLEHFRPFESAVHKSMEDRRAAIEKDIKQQIQLASWKDTNIIALRESARRSHFRLFKLVRKYREVLAQPAQPILQQGMTNEPNEPDMVTDEVVLASTSFPDALSLCQEEPTIWPSRPPRFRNADSTAGNMTDLYSSMPNEFDISEDLDSFVKFFIESITEFKSQTPKVLTEDNKDDVQHLKVQKRRFYADTLKRLLEMGIKRNASTNLIESQSSIAQVLATTPSLEVGNSTSHLIKGSDLYFHRFLDLLPRVRQASREYSEDLSNVEISRSVGTVEHLMFLLRKQRGVISPALSHLEMMKSTIMKMSNLWTSGPASLCKSLSDLSKDRHDLRRAVAWLTPILGLAAEIVQLHAKFSEVDASKVFDGLHAWRSTFSRLKSSLDNIPELPSGLTSQRYNDILEEVLSSLASLTADVSKWTAERPDLSFALTQIIPWAEAKGNATARTDSEDSLAIQEFDARLLAAIDKILVSLQKLKDVPASLASTGSLSRSDEFFTRAMKAVRLSDVTSSLESVLDTLQHLQANTSNTYALASALVASLLPITNRYFYICRDIIQRFVSVHRETCKMTYVLAKSFTQIASEGFCTPAEPSTEESKSGKLESGTGLGEGEGAEDISKDVGDDEDLSELAQQEQNEKPSEDMEDSAEAVNMDHEEMQGEEIDREAKDEEEDEDASGSEGEDDIDEEVGSVNDIDDTAVDEKMWDGDHDEKQKETENEQGKGAAGTDEQTAAQEEEKTQEKSDKDAEQEGEEEENESDEEAPEDEGEAVGREDMEVTDPHAKEEEALDLPDEMQLDGEEKEDDGVESDDGMDDMSDFGPAPGEDEQQAEGNEDNAENPDMDHPADEQEPDQLDEEGMEDQEANEAEGTDEANAAEEEEPEEAQQEEFLTQHDDNEAGGEEVAPSEAVNGGLGADEDQNKEQGAAGNAQQDDGSTDPAANAEQPTGGAKEGEDSQRKRDAGGADDVSPEDPQLQAFKKLGDVLDEWHRRRKEIMDASKQEDDDESREPLPEDTDMADADFEHLADQDDVADTQALGQASEEQAKALDQNKGVESDVKPGDNDMLPDAGEEPQDLAEENRLEDDMQIDGEGVPTEGQTAGALIPDSSRTQERTTDATGQLEANEELDEVDAHLAAIHLSSTLPPLTPREEAQRLWSHYENATNDLSLSLTEQLRLILAPTLATKLRGDFRTGKRLNIKRIIPYIASQYKRDKIWMRRSIPSKRNYQIMLAVDDSKSMLESGSGQLAFETLALVAKSLSMLEVGDLCVLGFGNEDHVRVAHEFGKPFSSEAGTQVFQHFSYQQTGTNVRKLIADSIALFREARWKQSPAGGNADLWQLELIISDGICEDHDTIRRLVRQAQEERIMIVFIIVDAVKGSSILDLSQASFEPDTESGTGEMKLKMKRYLEGFPFPYYLVVRDVRELPAVLATALKQWFAEVVDVSS</sequence>
<evidence type="ECO:0000256" key="7">
    <source>
        <dbReference type="ARBA" id="ARBA00023186"/>
    </source>
</evidence>
<name>A0A8H4M3H6_9EURO</name>
<organism evidence="12 13">
    <name type="scientific">Aspergillus fumigatiaffinis</name>
    <dbReference type="NCBI Taxonomy" id="340414"/>
    <lineage>
        <taxon>Eukaryota</taxon>
        <taxon>Fungi</taxon>
        <taxon>Dikarya</taxon>
        <taxon>Ascomycota</taxon>
        <taxon>Pezizomycotina</taxon>
        <taxon>Eurotiomycetes</taxon>
        <taxon>Eurotiomycetidae</taxon>
        <taxon>Eurotiales</taxon>
        <taxon>Aspergillaceae</taxon>
        <taxon>Aspergillus</taxon>
        <taxon>Aspergillus subgen. Fumigati</taxon>
    </lineage>
</organism>
<feature type="compositionally biased region" description="Acidic residues" evidence="10">
    <location>
        <begin position="4316"/>
        <end position="4346"/>
    </location>
</feature>
<evidence type="ECO:0000256" key="2">
    <source>
        <dbReference type="ARBA" id="ARBA00004642"/>
    </source>
</evidence>
<dbReference type="EMBL" id="JAAAPX010000211">
    <property type="protein sequence ID" value="KAF4226905.1"/>
    <property type="molecule type" value="Genomic_DNA"/>
</dbReference>
<dbReference type="SMART" id="SM00382">
    <property type="entry name" value="AAA"/>
    <property type="match status" value="6"/>
</dbReference>
<feature type="domain" description="VWFA" evidence="11">
    <location>
        <begin position="4755"/>
        <end position="4960"/>
    </location>
</feature>
<feature type="compositionally biased region" description="Acidic residues" evidence="10">
    <location>
        <begin position="4279"/>
        <end position="4298"/>
    </location>
</feature>
<dbReference type="Gene3D" id="3.40.50.300">
    <property type="entry name" value="P-loop containing nucleotide triphosphate hydrolases"/>
    <property type="match status" value="7"/>
</dbReference>
<feature type="compositionally biased region" description="Acidic residues" evidence="10">
    <location>
        <begin position="4189"/>
        <end position="4229"/>
    </location>
</feature>
<dbReference type="Pfam" id="PF21108">
    <property type="entry name" value="MDN1_4th"/>
    <property type="match status" value="1"/>
</dbReference>
<evidence type="ECO:0000313" key="13">
    <source>
        <dbReference type="Proteomes" id="UP000653565"/>
    </source>
</evidence>
<comment type="caution">
    <text evidence="12">The sequence shown here is derived from an EMBL/GenBank/DDBJ whole genome shotgun (WGS) entry which is preliminary data.</text>
</comment>
<keyword evidence="8 9" id="KW-0539">Nucleus</keyword>
<feature type="compositionally biased region" description="Acidic residues" evidence="10">
    <location>
        <begin position="4530"/>
        <end position="4548"/>
    </location>
</feature>
<keyword evidence="13" id="KW-1185">Reference proteome</keyword>
<dbReference type="InterPro" id="IPR048617">
    <property type="entry name" value="MDN1_AAA_lid_4"/>
</dbReference>
<evidence type="ECO:0000256" key="5">
    <source>
        <dbReference type="ARBA" id="ARBA00022741"/>
    </source>
</evidence>
<dbReference type="PANTHER" id="PTHR48103:SF2">
    <property type="entry name" value="MIDASIN"/>
    <property type="match status" value="1"/>
</dbReference>